<protein>
    <submittedName>
        <fullName evidence="4">Surfactin synthase thioesterase subunit</fullName>
    </submittedName>
</protein>
<dbReference type="RefSeq" id="WP_166652413.1">
    <property type="nucleotide sequence ID" value="NZ_SNZR01000011.1"/>
</dbReference>
<dbReference type="InterPro" id="IPR012223">
    <property type="entry name" value="TEII"/>
</dbReference>
<evidence type="ECO:0000313" key="5">
    <source>
        <dbReference type="Proteomes" id="UP000295122"/>
    </source>
</evidence>
<dbReference type="AlphaFoldDB" id="A0A4V3DZ40"/>
<evidence type="ECO:0000256" key="1">
    <source>
        <dbReference type="ARBA" id="ARBA00007169"/>
    </source>
</evidence>
<reference evidence="4 5" key="1">
    <citation type="submission" date="2019-03" db="EMBL/GenBank/DDBJ databases">
        <title>Genomic Encyclopedia of Type Strains, Phase IV (KMG-IV): sequencing the most valuable type-strain genomes for metagenomic binning, comparative biology and taxonomic classification.</title>
        <authorList>
            <person name="Goeker M."/>
        </authorList>
    </citation>
    <scope>NUCLEOTIDE SEQUENCE [LARGE SCALE GENOMIC DNA]</scope>
    <source>
        <strain evidence="4 5">DSM 25903</strain>
    </source>
</reference>
<accession>A0A4V3DZ40</accession>
<organism evidence="4 5">
    <name type="scientific">Enterovirga rhinocerotis</name>
    <dbReference type="NCBI Taxonomy" id="1339210"/>
    <lineage>
        <taxon>Bacteria</taxon>
        <taxon>Pseudomonadati</taxon>
        <taxon>Pseudomonadota</taxon>
        <taxon>Alphaproteobacteria</taxon>
        <taxon>Hyphomicrobiales</taxon>
        <taxon>Methylobacteriaceae</taxon>
        <taxon>Enterovirga</taxon>
    </lineage>
</organism>
<sequence>MIHPTDPWFPHAGPGADDAEALVICFPFAGGGAAFYRPWIEAARAKGLALLAVELPGRGRRQGEPLLRQAGAMAEALGPALRRRLDRPFLLFGHSLGALLAFETARHLRRRYALLPDALIVSGRHAPDEARDPASHRHALALPALAEELAGLNGTAPEVLAHPELLPVIAPMLQADFAMTELHRHRDEAPLDCPLLALAGSDDPEVAPGEITRWRRHAAGSFRQVTLPGDHFFLRDHRDRILDEWCAALTPDRAAA</sequence>
<dbReference type="Proteomes" id="UP000295122">
    <property type="component" value="Unassembled WGS sequence"/>
</dbReference>
<feature type="domain" description="Thioesterase TesA-like" evidence="3">
    <location>
        <begin position="24"/>
        <end position="246"/>
    </location>
</feature>
<dbReference type="PANTHER" id="PTHR11487:SF0">
    <property type="entry name" value="S-ACYL FATTY ACID SYNTHASE THIOESTERASE, MEDIUM CHAIN"/>
    <property type="match status" value="1"/>
</dbReference>
<dbReference type="InterPro" id="IPR001031">
    <property type="entry name" value="Thioesterase"/>
</dbReference>
<comment type="similarity">
    <text evidence="1">Belongs to the thioesterase family.</text>
</comment>
<dbReference type="Gene3D" id="3.40.50.1820">
    <property type="entry name" value="alpha/beta hydrolase"/>
    <property type="match status" value="1"/>
</dbReference>
<dbReference type="GO" id="GO:0008610">
    <property type="term" value="P:lipid biosynthetic process"/>
    <property type="evidence" value="ECO:0007669"/>
    <property type="project" value="TreeGrafter"/>
</dbReference>
<gene>
    <name evidence="4" type="ORF">EV668_2311</name>
</gene>
<name>A0A4V3DZ40_9HYPH</name>
<keyword evidence="2" id="KW-0378">Hydrolase</keyword>
<keyword evidence="5" id="KW-1185">Reference proteome</keyword>
<evidence type="ECO:0000313" key="4">
    <source>
        <dbReference type="EMBL" id="TDR95019.1"/>
    </source>
</evidence>
<dbReference type="InterPro" id="IPR029058">
    <property type="entry name" value="AB_hydrolase_fold"/>
</dbReference>
<dbReference type="SMART" id="SM00824">
    <property type="entry name" value="PKS_TE"/>
    <property type="match status" value="1"/>
</dbReference>
<dbReference type="Pfam" id="PF00975">
    <property type="entry name" value="Thioesterase"/>
    <property type="match status" value="1"/>
</dbReference>
<dbReference type="PANTHER" id="PTHR11487">
    <property type="entry name" value="THIOESTERASE"/>
    <property type="match status" value="1"/>
</dbReference>
<evidence type="ECO:0000256" key="2">
    <source>
        <dbReference type="ARBA" id="ARBA00022801"/>
    </source>
</evidence>
<dbReference type="SUPFAM" id="SSF53474">
    <property type="entry name" value="alpha/beta-Hydrolases"/>
    <property type="match status" value="1"/>
</dbReference>
<dbReference type="InterPro" id="IPR020802">
    <property type="entry name" value="TesA-like"/>
</dbReference>
<dbReference type="GO" id="GO:0016787">
    <property type="term" value="F:hydrolase activity"/>
    <property type="evidence" value="ECO:0007669"/>
    <property type="project" value="UniProtKB-KW"/>
</dbReference>
<comment type="caution">
    <text evidence="4">The sequence shown here is derived from an EMBL/GenBank/DDBJ whole genome shotgun (WGS) entry which is preliminary data.</text>
</comment>
<proteinExistence type="inferred from homology"/>
<evidence type="ECO:0000259" key="3">
    <source>
        <dbReference type="SMART" id="SM00824"/>
    </source>
</evidence>
<dbReference type="EMBL" id="SNZR01000011">
    <property type="protein sequence ID" value="TDR95019.1"/>
    <property type="molecule type" value="Genomic_DNA"/>
</dbReference>